<accession>A0A9Q1G3A0</accession>
<dbReference type="Gene3D" id="3.40.1810.10">
    <property type="entry name" value="Transcription factor, MADS-box"/>
    <property type="match status" value="1"/>
</dbReference>
<dbReference type="PANTHER" id="PTHR48019">
    <property type="entry name" value="SERUM RESPONSE FACTOR HOMOLOG"/>
    <property type="match status" value="1"/>
</dbReference>
<sequence>MGRKKIQISRILDQRNRQVTFTKRKFGLMKKAYELSVLCDCEIALIIFNSTNRLFQYASTDMDKVLLKYTEYSEPHESRTNADILETLRRKGLGLDGAELDAEEAMQVAAEKYQQLNEGLDLSVARQRYYAPPVLPPEAQYLVTAGCENGFPVGSPPSLPSHRTPAFKPIGPKLASPSPHHTLSSLMPSHPGIGYSMFSHGNLSRALEMKTPTPLNLGCENRRAEAHPGLPVARGNLSSARALYQGMHTGNHMMAMGKAGLLGHSLEEYGLSPAGPPEYPHPSFSHSANLQRNSVSSWQPSQHQEAHVSHISQGVPDGGCAFSAQTSPPTPPPQSSLNLSIKSERVSPEHTCSPTTPPLHHMMRHSPIGGADSMGQIAQDPYAANDREGFQKGTYPPQHNAAKAHLEDKTRLLSRRSAETAEGWQR</sequence>
<dbReference type="InterPro" id="IPR050142">
    <property type="entry name" value="MADS-box/MEF2_TF"/>
</dbReference>
<evidence type="ECO:0000313" key="10">
    <source>
        <dbReference type="Proteomes" id="UP001152622"/>
    </source>
</evidence>
<dbReference type="AlphaFoldDB" id="A0A9Q1G3A0"/>
<dbReference type="CDD" id="cd00265">
    <property type="entry name" value="MADS_MEF2_like"/>
    <property type="match status" value="1"/>
</dbReference>
<dbReference type="Pfam" id="PF00319">
    <property type="entry name" value="SRF-TF"/>
    <property type="match status" value="1"/>
</dbReference>
<dbReference type="GO" id="GO:0005634">
    <property type="term" value="C:nucleus"/>
    <property type="evidence" value="ECO:0007669"/>
    <property type="project" value="UniProtKB-SubCell"/>
</dbReference>
<name>A0A9Q1G3A0_SYNKA</name>
<dbReference type="PRINTS" id="PR00404">
    <property type="entry name" value="MADSDOMAIN"/>
</dbReference>
<dbReference type="SMART" id="SM00432">
    <property type="entry name" value="MADS"/>
    <property type="match status" value="1"/>
</dbReference>
<comment type="subcellular location">
    <subcellularLocation>
        <location evidence="1">Nucleus</location>
    </subcellularLocation>
</comment>
<keyword evidence="10" id="KW-1185">Reference proteome</keyword>
<dbReference type="InterPro" id="IPR036879">
    <property type="entry name" value="TF_MADSbox_sf"/>
</dbReference>
<feature type="domain" description="MADS-box" evidence="8">
    <location>
        <begin position="1"/>
        <end position="61"/>
    </location>
</feature>
<keyword evidence="3" id="KW-0238">DNA-binding</keyword>
<dbReference type="EMBL" id="JAINUF010000002">
    <property type="protein sequence ID" value="KAJ8374575.1"/>
    <property type="molecule type" value="Genomic_DNA"/>
</dbReference>
<organism evidence="9 10">
    <name type="scientific">Synaphobranchus kaupii</name>
    <name type="common">Kaup's arrowtooth eel</name>
    <dbReference type="NCBI Taxonomy" id="118154"/>
    <lineage>
        <taxon>Eukaryota</taxon>
        <taxon>Metazoa</taxon>
        <taxon>Chordata</taxon>
        <taxon>Craniata</taxon>
        <taxon>Vertebrata</taxon>
        <taxon>Euteleostomi</taxon>
        <taxon>Actinopterygii</taxon>
        <taxon>Neopterygii</taxon>
        <taxon>Teleostei</taxon>
        <taxon>Anguilliformes</taxon>
        <taxon>Synaphobranchidae</taxon>
        <taxon>Synaphobranchus</taxon>
    </lineage>
</organism>
<feature type="compositionally biased region" description="Basic and acidic residues" evidence="7">
    <location>
        <begin position="404"/>
        <end position="426"/>
    </location>
</feature>
<protein>
    <recommendedName>
        <fullName evidence="8">MADS-box domain-containing protein</fullName>
    </recommendedName>
</protein>
<dbReference type="InterPro" id="IPR033896">
    <property type="entry name" value="MEF2-like_N"/>
</dbReference>
<evidence type="ECO:0000256" key="7">
    <source>
        <dbReference type="SAM" id="MobiDB-lite"/>
    </source>
</evidence>
<keyword evidence="6" id="KW-0539">Nucleus</keyword>
<keyword evidence="4" id="KW-0010">Activator</keyword>
<dbReference type="SUPFAM" id="SSF55455">
    <property type="entry name" value="SRF-like"/>
    <property type="match status" value="1"/>
</dbReference>
<dbReference type="FunFam" id="3.40.1810.10:FF:000001">
    <property type="entry name" value="Myocyte-specific enhancer factor 2A homolog"/>
    <property type="match status" value="1"/>
</dbReference>
<evidence type="ECO:0000256" key="3">
    <source>
        <dbReference type="ARBA" id="ARBA00023125"/>
    </source>
</evidence>
<evidence type="ECO:0000256" key="1">
    <source>
        <dbReference type="ARBA" id="ARBA00004123"/>
    </source>
</evidence>
<dbReference type="PROSITE" id="PS50066">
    <property type="entry name" value="MADS_BOX_2"/>
    <property type="match status" value="1"/>
</dbReference>
<dbReference type="Proteomes" id="UP001152622">
    <property type="component" value="Chromosome 2"/>
</dbReference>
<keyword evidence="2" id="KW-0805">Transcription regulation</keyword>
<feature type="region of interest" description="Disordered" evidence="7">
    <location>
        <begin position="272"/>
        <end position="426"/>
    </location>
</feature>
<feature type="compositionally biased region" description="Polar residues" evidence="7">
    <location>
        <begin position="284"/>
        <end position="303"/>
    </location>
</feature>
<comment type="caution">
    <text evidence="9">The sequence shown here is derived from an EMBL/GenBank/DDBJ whole genome shotgun (WGS) entry which is preliminary data.</text>
</comment>
<gene>
    <name evidence="9" type="ORF">SKAU_G00051550</name>
</gene>
<evidence type="ECO:0000259" key="8">
    <source>
        <dbReference type="PROSITE" id="PS50066"/>
    </source>
</evidence>
<dbReference type="GO" id="GO:0046983">
    <property type="term" value="F:protein dimerization activity"/>
    <property type="evidence" value="ECO:0007669"/>
    <property type="project" value="InterPro"/>
</dbReference>
<dbReference type="InterPro" id="IPR002100">
    <property type="entry name" value="TF_MADSbox"/>
</dbReference>
<keyword evidence="5" id="KW-0804">Transcription</keyword>
<proteinExistence type="predicted"/>
<evidence type="ECO:0000256" key="2">
    <source>
        <dbReference type="ARBA" id="ARBA00023015"/>
    </source>
</evidence>
<evidence type="ECO:0000256" key="5">
    <source>
        <dbReference type="ARBA" id="ARBA00023163"/>
    </source>
</evidence>
<dbReference type="GO" id="GO:0045944">
    <property type="term" value="P:positive regulation of transcription by RNA polymerase II"/>
    <property type="evidence" value="ECO:0007669"/>
    <property type="project" value="InterPro"/>
</dbReference>
<reference evidence="9" key="1">
    <citation type="journal article" date="2023" name="Science">
        <title>Genome structures resolve the early diversification of teleost fishes.</title>
        <authorList>
            <person name="Parey E."/>
            <person name="Louis A."/>
            <person name="Montfort J."/>
            <person name="Bouchez O."/>
            <person name="Roques C."/>
            <person name="Iampietro C."/>
            <person name="Lluch J."/>
            <person name="Castinel A."/>
            <person name="Donnadieu C."/>
            <person name="Desvignes T."/>
            <person name="Floi Bucao C."/>
            <person name="Jouanno E."/>
            <person name="Wen M."/>
            <person name="Mejri S."/>
            <person name="Dirks R."/>
            <person name="Jansen H."/>
            <person name="Henkel C."/>
            <person name="Chen W.J."/>
            <person name="Zahm M."/>
            <person name="Cabau C."/>
            <person name="Klopp C."/>
            <person name="Thompson A.W."/>
            <person name="Robinson-Rechavi M."/>
            <person name="Braasch I."/>
            <person name="Lecointre G."/>
            <person name="Bobe J."/>
            <person name="Postlethwait J.H."/>
            <person name="Berthelot C."/>
            <person name="Roest Crollius H."/>
            <person name="Guiguen Y."/>
        </authorList>
    </citation>
    <scope>NUCLEOTIDE SEQUENCE</scope>
    <source>
        <strain evidence="9">WJC10195</strain>
    </source>
</reference>
<dbReference type="PROSITE" id="PS00350">
    <property type="entry name" value="MADS_BOX_1"/>
    <property type="match status" value="1"/>
</dbReference>
<evidence type="ECO:0000256" key="6">
    <source>
        <dbReference type="ARBA" id="ARBA00023242"/>
    </source>
</evidence>
<dbReference type="OrthoDB" id="1898716at2759"/>
<dbReference type="GO" id="GO:0000977">
    <property type="term" value="F:RNA polymerase II transcription regulatory region sequence-specific DNA binding"/>
    <property type="evidence" value="ECO:0007669"/>
    <property type="project" value="InterPro"/>
</dbReference>
<evidence type="ECO:0000313" key="9">
    <source>
        <dbReference type="EMBL" id="KAJ8374575.1"/>
    </source>
</evidence>
<evidence type="ECO:0000256" key="4">
    <source>
        <dbReference type="ARBA" id="ARBA00023159"/>
    </source>
</evidence>